<comment type="caution">
    <text evidence="3">The sequence shown here is derived from an EMBL/GenBank/DDBJ whole genome shotgun (WGS) entry which is preliminary data.</text>
</comment>
<feature type="compositionally biased region" description="Low complexity" evidence="1">
    <location>
        <begin position="62"/>
        <end position="75"/>
    </location>
</feature>
<dbReference type="EMBL" id="CAUOFW020005447">
    <property type="protein sequence ID" value="CAK9170202.1"/>
    <property type="molecule type" value="Genomic_DNA"/>
</dbReference>
<feature type="region of interest" description="Disordered" evidence="1">
    <location>
        <begin position="61"/>
        <end position="129"/>
    </location>
</feature>
<evidence type="ECO:0000256" key="1">
    <source>
        <dbReference type="SAM" id="MobiDB-lite"/>
    </source>
</evidence>
<sequence length="129" mass="13388">MAVEPTTKANVGAAIMLTSGASGPVNALLSLRALKSLAMLIHAFVLLLLLPFRGRKRCMTTSPSMMSSSLSSGCSDKGHNKEEKLHDKKGKTVARVPARIVPLEEQQCGGRGSGGGRQESACHSEGGAG</sequence>
<evidence type="ECO:0000313" key="4">
    <source>
        <dbReference type="Proteomes" id="UP001642360"/>
    </source>
</evidence>
<keyword evidence="2" id="KW-0472">Membrane</keyword>
<evidence type="ECO:0000256" key="2">
    <source>
        <dbReference type="SAM" id="Phobius"/>
    </source>
</evidence>
<proteinExistence type="predicted"/>
<organism evidence="3 4">
    <name type="scientific">Ilex paraguariensis</name>
    <name type="common">yerba mate</name>
    <dbReference type="NCBI Taxonomy" id="185542"/>
    <lineage>
        <taxon>Eukaryota</taxon>
        <taxon>Viridiplantae</taxon>
        <taxon>Streptophyta</taxon>
        <taxon>Embryophyta</taxon>
        <taxon>Tracheophyta</taxon>
        <taxon>Spermatophyta</taxon>
        <taxon>Magnoliopsida</taxon>
        <taxon>eudicotyledons</taxon>
        <taxon>Gunneridae</taxon>
        <taxon>Pentapetalae</taxon>
        <taxon>asterids</taxon>
        <taxon>campanulids</taxon>
        <taxon>Aquifoliales</taxon>
        <taxon>Aquifoliaceae</taxon>
        <taxon>Ilex</taxon>
    </lineage>
</organism>
<dbReference type="Proteomes" id="UP001642360">
    <property type="component" value="Unassembled WGS sequence"/>
</dbReference>
<feature type="transmembrane region" description="Helical" evidence="2">
    <location>
        <begin position="33"/>
        <end position="52"/>
    </location>
</feature>
<keyword evidence="2" id="KW-0812">Transmembrane</keyword>
<reference evidence="3 4" key="1">
    <citation type="submission" date="2024-02" db="EMBL/GenBank/DDBJ databases">
        <authorList>
            <person name="Vignale AGUSTIN F."/>
            <person name="Sosa J E."/>
            <person name="Modenutti C."/>
        </authorList>
    </citation>
    <scope>NUCLEOTIDE SEQUENCE [LARGE SCALE GENOMIC DNA]</scope>
</reference>
<dbReference type="AlphaFoldDB" id="A0ABC8TQ89"/>
<keyword evidence="4" id="KW-1185">Reference proteome</keyword>
<accession>A0ABC8TQ89</accession>
<evidence type="ECO:0000313" key="3">
    <source>
        <dbReference type="EMBL" id="CAK9170202.1"/>
    </source>
</evidence>
<name>A0ABC8TQ89_9AQUA</name>
<protein>
    <submittedName>
        <fullName evidence="3">Uncharacterized protein</fullName>
    </submittedName>
</protein>
<gene>
    <name evidence="3" type="ORF">ILEXP_LOCUS39687</name>
</gene>
<feature type="compositionally biased region" description="Basic and acidic residues" evidence="1">
    <location>
        <begin position="76"/>
        <end position="86"/>
    </location>
</feature>
<keyword evidence="2" id="KW-1133">Transmembrane helix</keyword>